<dbReference type="InParanoid" id="A0A2K1QH08"/>
<keyword evidence="4 6" id="KW-0472">Membrane</keyword>
<name>A0A2K1QH08_9PEZI</name>
<comment type="subcellular location">
    <subcellularLocation>
        <location evidence="1">Membrane</location>
        <topology evidence="1">Multi-pass membrane protein</topology>
    </subcellularLocation>
</comment>
<evidence type="ECO:0000313" key="8">
    <source>
        <dbReference type="EMBL" id="PNS14170.1"/>
    </source>
</evidence>
<evidence type="ECO:0000256" key="5">
    <source>
        <dbReference type="ARBA" id="ARBA00038359"/>
    </source>
</evidence>
<feature type="transmembrane region" description="Helical" evidence="6">
    <location>
        <begin position="89"/>
        <end position="114"/>
    </location>
</feature>
<feature type="transmembrane region" description="Helical" evidence="6">
    <location>
        <begin position="208"/>
        <end position="228"/>
    </location>
</feature>
<gene>
    <name evidence="8" type="ORF">CAC42_6683</name>
</gene>
<organism evidence="8 9">
    <name type="scientific">Sphaceloma murrayae</name>
    <dbReference type="NCBI Taxonomy" id="2082308"/>
    <lineage>
        <taxon>Eukaryota</taxon>
        <taxon>Fungi</taxon>
        <taxon>Dikarya</taxon>
        <taxon>Ascomycota</taxon>
        <taxon>Pezizomycotina</taxon>
        <taxon>Dothideomycetes</taxon>
        <taxon>Dothideomycetidae</taxon>
        <taxon>Myriangiales</taxon>
        <taxon>Elsinoaceae</taxon>
        <taxon>Sphaceloma</taxon>
    </lineage>
</organism>
<proteinExistence type="inferred from homology"/>
<dbReference type="EMBL" id="NKHZ01000088">
    <property type="protein sequence ID" value="PNS14170.1"/>
    <property type="molecule type" value="Genomic_DNA"/>
</dbReference>
<keyword evidence="2 6" id="KW-0812">Transmembrane</keyword>
<feature type="transmembrane region" description="Helical" evidence="6">
    <location>
        <begin position="248"/>
        <end position="271"/>
    </location>
</feature>
<dbReference type="InterPro" id="IPR052337">
    <property type="entry name" value="SAT4-like"/>
</dbReference>
<dbReference type="PANTHER" id="PTHR33048:SF96">
    <property type="entry name" value="INTEGRAL MEMBRANE PROTEIN"/>
    <property type="match status" value="1"/>
</dbReference>
<keyword evidence="3 6" id="KW-1133">Transmembrane helix</keyword>
<keyword evidence="9" id="KW-1185">Reference proteome</keyword>
<sequence>MQDEWQQTISARFDLYLALLCVLLPLTTAAVGLRIWVRLKITRTFDQADVLLIFSHVINTTAAIVWLVIQARQTQYEPRSVELFDALSTAYLAAFVMYALSGALVKLVIAAFFLKIARLKWQRVLIFGPLAAYVIVLVFGVNLVIFRCHLPLNATRILRDGSCPVSSAGIIRMGLAVASINCLCDWIFAIVPLHMLHSAKGLNRASRFSAGCLIGLAVVGSAVSVIRLPYFNALSFTPAFFETCPTPFVLSLIETTVAVTAISLATLKPLLKMIRTGSFHKKSTTQNNDIASPPRRRSQLANTYNMAASQQTSAAKSFYLNSRVMGGIGILPDTTTVSMGSVDDGGDEEEVTYINVQMPKPASTRRYHAPSLTTVPSIGQVLWEYEEGREGVHDEEMGRMAKQPSFTDHNIAFTTRRPTRSRHYHQQNTICQAETLLTDGFGDVASYDTVKSSK</sequence>
<evidence type="ECO:0000313" key="9">
    <source>
        <dbReference type="Proteomes" id="UP000243797"/>
    </source>
</evidence>
<dbReference type="STRING" id="2082308.A0A2K1QH08"/>
<feature type="transmembrane region" description="Helical" evidence="6">
    <location>
        <begin position="49"/>
        <end position="69"/>
    </location>
</feature>
<dbReference type="InterPro" id="IPR049326">
    <property type="entry name" value="Rhodopsin_dom_fungi"/>
</dbReference>
<accession>A0A2K1QH08</accession>
<dbReference type="PANTHER" id="PTHR33048">
    <property type="entry name" value="PTH11-LIKE INTEGRAL MEMBRANE PROTEIN (AFU_ORTHOLOGUE AFUA_5G11245)"/>
    <property type="match status" value="1"/>
</dbReference>
<evidence type="ECO:0000256" key="3">
    <source>
        <dbReference type="ARBA" id="ARBA00022989"/>
    </source>
</evidence>
<feature type="transmembrane region" description="Helical" evidence="6">
    <location>
        <begin position="126"/>
        <end position="150"/>
    </location>
</feature>
<evidence type="ECO:0000256" key="2">
    <source>
        <dbReference type="ARBA" id="ARBA00022692"/>
    </source>
</evidence>
<reference evidence="8 9" key="1">
    <citation type="submission" date="2017-06" db="EMBL/GenBank/DDBJ databases">
        <title>Draft genome sequence of a variant of Elsinoe murrayae.</title>
        <authorList>
            <person name="Cheng Q."/>
        </authorList>
    </citation>
    <scope>NUCLEOTIDE SEQUENCE [LARGE SCALE GENOMIC DNA]</scope>
    <source>
        <strain evidence="8 9">CQ-2017a</strain>
    </source>
</reference>
<evidence type="ECO:0000256" key="6">
    <source>
        <dbReference type="SAM" id="Phobius"/>
    </source>
</evidence>
<protein>
    <recommendedName>
        <fullName evidence="7">Rhodopsin domain-containing protein</fullName>
    </recommendedName>
</protein>
<comment type="caution">
    <text evidence="8">The sequence shown here is derived from an EMBL/GenBank/DDBJ whole genome shotgun (WGS) entry which is preliminary data.</text>
</comment>
<dbReference type="GO" id="GO:0016020">
    <property type="term" value="C:membrane"/>
    <property type="evidence" value="ECO:0007669"/>
    <property type="project" value="UniProtKB-SubCell"/>
</dbReference>
<feature type="domain" description="Rhodopsin" evidence="7">
    <location>
        <begin position="33"/>
        <end position="272"/>
    </location>
</feature>
<dbReference type="Pfam" id="PF20684">
    <property type="entry name" value="Fung_rhodopsin"/>
    <property type="match status" value="1"/>
</dbReference>
<evidence type="ECO:0000256" key="1">
    <source>
        <dbReference type="ARBA" id="ARBA00004141"/>
    </source>
</evidence>
<feature type="transmembrane region" description="Helical" evidence="6">
    <location>
        <begin position="170"/>
        <end position="196"/>
    </location>
</feature>
<evidence type="ECO:0000259" key="7">
    <source>
        <dbReference type="Pfam" id="PF20684"/>
    </source>
</evidence>
<dbReference type="Proteomes" id="UP000243797">
    <property type="component" value="Unassembled WGS sequence"/>
</dbReference>
<comment type="similarity">
    <text evidence="5">Belongs to the SAT4 family.</text>
</comment>
<dbReference type="OrthoDB" id="3936451at2759"/>
<feature type="transmembrane region" description="Helical" evidence="6">
    <location>
        <begin position="15"/>
        <end position="37"/>
    </location>
</feature>
<evidence type="ECO:0000256" key="4">
    <source>
        <dbReference type="ARBA" id="ARBA00023136"/>
    </source>
</evidence>
<dbReference type="AlphaFoldDB" id="A0A2K1QH08"/>